<keyword evidence="1" id="KW-0175">Coiled coil</keyword>
<evidence type="ECO:0000313" key="2">
    <source>
        <dbReference type="EMBL" id="CAB4124170.1"/>
    </source>
</evidence>
<reference evidence="2" key="1">
    <citation type="submission" date="2020-04" db="EMBL/GenBank/DDBJ databases">
        <authorList>
            <person name="Chiriac C."/>
            <person name="Salcher M."/>
            <person name="Ghai R."/>
            <person name="Kavagutti S V."/>
        </authorList>
    </citation>
    <scope>NUCLEOTIDE SEQUENCE</scope>
</reference>
<sequence length="682" mass="76221">MPLRYASDLAPEEVFNEANQILARDRAKLGGTNYPVYKGQSISPMSSLTQRARSLQSGFNAKPAPYAGKINQVLSRPNQGINLQGQLNNLGSQQQAFNNNGLLRTLSKQFREAYEPRTGRFRDKTNKDIRSGLNEASPQLQDIGRSAGILEQSSNQSFAERLRNLQEQKQARRKGLVGSLEQFGAQKHGYNNLVNAANKNAFEQEANVPFRKMEMLQESLNPLSRNLDPNGLPELQAQSGKDALQALRAYGIDTSKPVSEWGNARMPSPSYPGKLMADLPPEILASQSTLESTSPKFKGSQYAQQKALIQQMMNNQNVGENAMVAVPARMQGQVSNLESEAQRRLKKDLAGINNQYIQSNQYGSPQHMKSAESRAREISKATLEQRNRMLQDAMKSELSLGHQQQQSNLKQTGVLGDQAQREYEDMLNKIRSTNNLGATKFGNEQAENEDLYKNFQNEANWEWPHLKGAISREARQGALGDVFRGMDNRNLSINDLAGLNTNYSESQKEVQAANRNLDTSNATIADLQRQLGVFTTQAQQQKAAQAAEAQRQAQQRQQAQAAEAQRLAALRAEAEKTSNFNSGITYNPSFYYPNAELIEYGKRYASPNAKQTIERLTSSLPWTGPNKQYQAWPSNIANQIKESYSAIPGGRNVSKTWGNKEPVSEYYNNFVSRMNQNPARWQ</sequence>
<feature type="coiled-coil region" evidence="1">
    <location>
        <begin position="496"/>
        <end position="567"/>
    </location>
</feature>
<proteinExistence type="predicted"/>
<gene>
    <name evidence="3" type="ORF">UFOVP34_52</name>
    <name evidence="2" type="ORF">UFOVP51_54</name>
</gene>
<organism evidence="2">
    <name type="scientific">uncultured Caudovirales phage</name>
    <dbReference type="NCBI Taxonomy" id="2100421"/>
    <lineage>
        <taxon>Viruses</taxon>
        <taxon>Duplodnaviria</taxon>
        <taxon>Heunggongvirae</taxon>
        <taxon>Uroviricota</taxon>
        <taxon>Caudoviricetes</taxon>
        <taxon>Peduoviridae</taxon>
        <taxon>Maltschvirus</taxon>
        <taxon>Maltschvirus maltsch</taxon>
    </lineage>
</organism>
<accession>A0A6J5KVF2</accession>
<evidence type="ECO:0000313" key="3">
    <source>
        <dbReference type="EMBL" id="CAB4240972.1"/>
    </source>
</evidence>
<name>A0A6J5KVF2_9CAUD</name>
<evidence type="ECO:0000256" key="1">
    <source>
        <dbReference type="SAM" id="Coils"/>
    </source>
</evidence>
<protein>
    <submittedName>
        <fullName evidence="2">Uncharacterized protein</fullName>
    </submittedName>
</protein>
<dbReference type="EMBL" id="LR796177">
    <property type="protein sequence ID" value="CAB4124170.1"/>
    <property type="molecule type" value="Genomic_DNA"/>
</dbReference>
<dbReference type="EMBL" id="LR797816">
    <property type="protein sequence ID" value="CAB4240972.1"/>
    <property type="molecule type" value="Genomic_DNA"/>
</dbReference>